<dbReference type="Proteomes" id="UP001054857">
    <property type="component" value="Unassembled WGS sequence"/>
</dbReference>
<accession>A0AAD3DXW8</accession>
<dbReference type="GO" id="GO:0005634">
    <property type="term" value="C:nucleus"/>
    <property type="evidence" value="ECO:0007669"/>
    <property type="project" value="TreeGrafter"/>
</dbReference>
<gene>
    <name evidence="3" type="ORF">Agub_g12225</name>
</gene>
<feature type="region of interest" description="Disordered" evidence="1">
    <location>
        <begin position="103"/>
        <end position="127"/>
    </location>
</feature>
<evidence type="ECO:0000256" key="1">
    <source>
        <dbReference type="SAM" id="MobiDB-lite"/>
    </source>
</evidence>
<reference evidence="3 4" key="1">
    <citation type="journal article" date="2021" name="Sci. Rep.">
        <title>Genome sequencing of the multicellular alga Astrephomene provides insights into convergent evolution of germ-soma differentiation.</title>
        <authorList>
            <person name="Yamashita S."/>
            <person name="Yamamoto K."/>
            <person name="Matsuzaki R."/>
            <person name="Suzuki S."/>
            <person name="Yamaguchi H."/>
            <person name="Hirooka S."/>
            <person name="Minakuchi Y."/>
            <person name="Miyagishima S."/>
            <person name="Kawachi M."/>
            <person name="Toyoda A."/>
            <person name="Nozaki H."/>
        </authorList>
    </citation>
    <scope>NUCLEOTIDE SEQUENCE [LARGE SCALE GENOMIC DNA]</scope>
    <source>
        <strain evidence="3 4">NIES-4017</strain>
    </source>
</reference>
<feature type="compositionally biased region" description="Basic and acidic residues" evidence="1">
    <location>
        <begin position="116"/>
        <end position="127"/>
    </location>
</feature>
<feature type="compositionally biased region" description="Acidic residues" evidence="1">
    <location>
        <begin position="104"/>
        <end position="115"/>
    </location>
</feature>
<keyword evidence="4" id="KW-1185">Reference proteome</keyword>
<feature type="domain" description="Xrn1 helical" evidence="2">
    <location>
        <begin position="7"/>
        <end position="26"/>
    </location>
</feature>
<evidence type="ECO:0000313" key="4">
    <source>
        <dbReference type="Proteomes" id="UP001054857"/>
    </source>
</evidence>
<proteinExistence type="predicted"/>
<dbReference type="GO" id="GO:0000956">
    <property type="term" value="P:nuclear-transcribed mRNA catabolic process"/>
    <property type="evidence" value="ECO:0007669"/>
    <property type="project" value="TreeGrafter"/>
</dbReference>
<evidence type="ECO:0000259" key="2">
    <source>
        <dbReference type="Pfam" id="PF17846"/>
    </source>
</evidence>
<dbReference type="GO" id="GO:0004534">
    <property type="term" value="F:5'-3' RNA exonuclease activity"/>
    <property type="evidence" value="ECO:0007669"/>
    <property type="project" value="TreeGrafter"/>
</dbReference>
<protein>
    <recommendedName>
        <fullName evidence="2">Xrn1 helical domain-containing protein</fullName>
    </recommendedName>
</protein>
<dbReference type="PANTHER" id="PTHR12341">
    <property type="entry name" value="5'-&gt;3' EXORIBONUCLEASE"/>
    <property type="match status" value="1"/>
</dbReference>
<dbReference type="GO" id="GO:0003723">
    <property type="term" value="F:RNA binding"/>
    <property type="evidence" value="ECO:0007669"/>
    <property type="project" value="TreeGrafter"/>
</dbReference>
<feature type="non-terminal residue" evidence="3">
    <location>
        <position position="127"/>
    </location>
</feature>
<dbReference type="Pfam" id="PF17846">
    <property type="entry name" value="XRN_M"/>
    <property type="match status" value="1"/>
</dbReference>
<name>A0AAD3DXW8_9CHLO</name>
<sequence>EGAPEGASWTWSYPYHYAPLMSDLASPRIQALAHRGRSTTRLACPPLRLPRQLADPGGCGLEGWAPPHGPVRPLLQLLCILPPRSAQSALPADLASMLLIAHELEEDEEEEEGEGEERRSGGEEEEA</sequence>
<dbReference type="EMBL" id="BMAR01000035">
    <property type="protein sequence ID" value="GFR50081.1"/>
    <property type="molecule type" value="Genomic_DNA"/>
</dbReference>
<dbReference type="AlphaFoldDB" id="A0AAD3DXW8"/>
<dbReference type="InterPro" id="IPR027073">
    <property type="entry name" value="5_3_exoribonuclease"/>
</dbReference>
<feature type="non-terminal residue" evidence="3">
    <location>
        <position position="1"/>
    </location>
</feature>
<evidence type="ECO:0000313" key="3">
    <source>
        <dbReference type="EMBL" id="GFR50081.1"/>
    </source>
</evidence>
<dbReference type="PANTHER" id="PTHR12341:SF7">
    <property type="entry name" value="5'-3' EXORIBONUCLEASE 1"/>
    <property type="match status" value="1"/>
</dbReference>
<dbReference type="InterPro" id="IPR041412">
    <property type="entry name" value="Xrn1_helical"/>
</dbReference>
<organism evidence="3 4">
    <name type="scientific">Astrephomene gubernaculifera</name>
    <dbReference type="NCBI Taxonomy" id="47775"/>
    <lineage>
        <taxon>Eukaryota</taxon>
        <taxon>Viridiplantae</taxon>
        <taxon>Chlorophyta</taxon>
        <taxon>core chlorophytes</taxon>
        <taxon>Chlorophyceae</taxon>
        <taxon>CS clade</taxon>
        <taxon>Chlamydomonadales</taxon>
        <taxon>Astrephomenaceae</taxon>
        <taxon>Astrephomene</taxon>
    </lineage>
</organism>
<comment type="caution">
    <text evidence="3">The sequence shown here is derived from an EMBL/GenBank/DDBJ whole genome shotgun (WGS) entry which is preliminary data.</text>
</comment>